<dbReference type="Proteomes" id="UP000799640">
    <property type="component" value="Unassembled WGS sequence"/>
</dbReference>
<dbReference type="EMBL" id="ML996701">
    <property type="protein sequence ID" value="KAF2398167.1"/>
    <property type="molecule type" value="Genomic_DNA"/>
</dbReference>
<evidence type="ECO:0000313" key="2">
    <source>
        <dbReference type="EMBL" id="KAF2398167.1"/>
    </source>
</evidence>
<keyword evidence="3" id="KW-1185">Reference proteome</keyword>
<evidence type="ECO:0000256" key="1">
    <source>
        <dbReference type="SAM" id="SignalP"/>
    </source>
</evidence>
<accession>A0A6G1HQP6</accession>
<evidence type="ECO:0008006" key="4">
    <source>
        <dbReference type="Google" id="ProtNLM"/>
    </source>
</evidence>
<feature type="chain" id="PRO_5026315407" description="Concanavalin A-like lectin/glucanase" evidence="1">
    <location>
        <begin position="18"/>
        <end position="253"/>
    </location>
</feature>
<keyword evidence="1" id="KW-0732">Signal</keyword>
<protein>
    <recommendedName>
        <fullName evidence="4">Concanavalin A-like lectin/glucanase</fullName>
    </recommendedName>
</protein>
<feature type="signal peptide" evidence="1">
    <location>
        <begin position="1"/>
        <end position="17"/>
    </location>
</feature>
<dbReference type="OrthoDB" id="5086500at2759"/>
<gene>
    <name evidence="2" type="ORF">EJ06DRAFT_523515</name>
</gene>
<evidence type="ECO:0000313" key="3">
    <source>
        <dbReference type="Proteomes" id="UP000799640"/>
    </source>
</evidence>
<proteinExistence type="predicted"/>
<reference evidence="2" key="1">
    <citation type="journal article" date="2020" name="Stud. Mycol.">
        <title>101 Dothideomycetes genomes: a test case for predicting lifestyles and emergence of pathogens.</title>
        <authorList>
            <person name="Haridas S."/>
            <person name="Albert R."/>
            <person name="Binder M."/>
            <person name="Bloem J."/>
            <person name="Labutti K."/>
            <person name="Salamov A."/>
            <person name="Andreopoulos B."/>
            <person name="Baker S."/>
            <person name="Barry K."/>
            <person name="Bills G."/>
            <person name="Bluhm B."/>
            <person name="Cannon C."/>
            <person name="Castanera R."/>
            <person name="Culley D."/>
            <person name="Daum C."/>
            <person name="Ezra D."/>
            <person name="Gonzalez J."/>
            <person name="Henrissat B."/>
            <person name="Kuo A."/>
            <person name="Liang C."/>
            <person name="Lipzen A."/>
            <person name="Lutzoni F."/>
            <person name="Magnuson J."/>
            <person name="Mondo S."/>
            <person name="Nolan M."/>
            <person name="Ohm R."/>
            <person name="Pangilinan J."/>
            <person name="Park H.-J."/>
            <person name="Ramirez L."/>
            <person name="Alfaro M."/>
            <person name="Sun H."/>
            <person name="Tritt A."/>
            <person name="Yoshinaga Y."/>
            <person name="Zwiers L.-H."/>
            <person name="Turgeon B."/>
            <person name="Goodwin S."/>
            <person name="Spatafora J."/>
            <person name="Crous P."/>
            <person name="Grigoriev I."/>
        </authorList>
    </citation>
    <scope>NUCLEOTIDE SEQUENCE</scope>
    <source>
        <strain evidence="2">CBS 262.69</strain>
    </source>
</reference>
<organism evidence="2 3">
    <name type="scientific">Trichodelitschia bisporula</name>
    <dbReference type="NCBI Taxonomy" id="703511"/>
    <lineage>
        <taxon>Eukaryota</taxon>
        <taxon>Fungi</taxon>
        <taxon>Dikarya</taxon>
        <taxon>Ascomycota</taxon>
        <taxon>Pezizomycotina</taxon>
        <taxon>Dothideomycetes</taxon>
        <taxon>Dothideomycetes incertae sedis</taxon>
        <taxon>Phaeotrichales</taxon>
        <taxon>Phaeotrichaceae</taxon>
        <taxon>Trichodelitschia</taxon>
    </lineage>
</organism>
<name>A0A6G1HQP6_9PEZI</name>
<dbReference type="AlphaFoldDB" id="A0A6G1HQP6"/>
<sequence>MLTLLVLVAALVACVAGQRGGGAGSQHWKHGPTFGWRTSRSKSYIIEAETTLHPGLPPAGKLPRLALWPGLDTKDGLVQPIIVSTKKEEYAKCKTTETQWCVFASYLKYPLTQKMGNQVVMEGTDALTMKFKYNKTVGGYEQWLYLKGSMVSYVASPTGMSKSFYTDVECQQDHVGVVKAHNYTETKITLSEADPQWGLNPSNHAMACADKISTPDGGKTWIVPTIRVSESVALRDYTNSGAVKPGPVICAGR</sequence>